<dbReference type="RefSeq" id="WP_066338833.1">
    <property type="nucleotide sequence ID" value="NZ_CP016503.1"/>
</dbReference>
<feature type="coiled-coil region" evidence="1">
    <location>
        <begin position="480"/>
        <end position="542"/>
    </location>
</feature>
<keyword evidence="1" id="KW-0175">Coiled coil</keyword>
<proteinExistence type="predicted"/>
<reference evidence="4" key="1">
    <citation type="submission" date="2016-07" db="EMBL/GenBank/DDBJ databases">
        <authorList>
            <person name="Florea S."/>
            <person name="Webb J.S."/>
            <person name="Jaromczyk J."/>
            <person name="Schardl C.L."/>
        </authorList>
    </citation>
    <scope>NUCLEOTIDE SEQUENCE [LARGE SCALE GENOMIC DNA]</scope>
    <source>
        <strain evidence="4">MIT 01-6242</strain>
    </source>
</reference>
<dbReference type="AlphaFoldDB" id="A0A1B1U4B6"/>
<evidence type="ECO:0000313" key="3">
    <source>
        <dbReference type="EMBL" id="ANV97588.1"/>
    </source>
</evidence>
<sequence length="628" mass="71838">MDSFFEQNIASLAVKNPNLAFKLQNISPNQRYEVFLGSDVANYNILDKQEQTPLFATQPLEETMKRHNELSHSAYCPYLYFYGVGNGVLYKILLGNELLKRVVVVEPELELLFIVLHFLDFSSEILEGRIVFCNGLNAQGVIALLDEDKHCKLYFKTYMLEVFNSYYERYREDFMRLNGDFIKAIEHAVVAVGNDAKDAIVGIKHHIQNISSALRSPNLVELVMQLKHRDTAIIVSTGPSLYKQLALLKEVAPYATLMCIDASFPILYRNGIKPDIVFSLERVEATAKFYEELPKEAFEGVVFALTSIVHPRLKSAVEKKGGLISYSFRPFGYTTYFGFDEYGYLGIGMSAANMAYELVVHSRFKRCIIIGQDLAFAQDGSSHSQGAVYGSDEIKPKSEGEKIFTTRYGGGGEVETTQVWKLFLNFYERDIANTPYPIEVINATEGGARIEGTQEMPFAQAIKLVRQTPKEPIILSFPAQEKLEAQIQQAKDKCSFWIREGRKKQKRTEKVFLKVAEFCEELERLNEEKRLEEIDYKKLDSLSKEIEKIKEFFKNPVFNATFLDALQSYIFHQEMDIARILSQFSADEMQKRAKQIELIFVHKYWLFSLAGGIDCVIEVVKEAKKHIK</sequence>
<keyword evidence="4" id="KW-1185">Reference proteome</keyword>
<feature type="domain" description="6-hydroxymethylpterin diphosphokinase MptE-like" evidence="2">
    <location>
        <begin position="204"/>
        <end position="378"/>
    </location>
</feature>
<dbReference type="EMBL" id="CP016503">
    <property type="protein sequence ID" value="ANV97588.1"/>
    <property type="molecule type" value="Genomic_DNA"/>
</dbReference>
<dbReference type="Proteomes" id="UP000092884">
    <property type="component" value="Chromosome"/>
</dbReference>
<dbReference type="OrthoDB" id="8867611at2"/>
<name>A0A1B1U4B6_9HELI</name>
<gene>
    <name evidence="3" type="ORF">BBW65_01650</name>
</gene>
<organism evidence="3 4">
    <name type="scientific">Helicobacter enhydrae</name>
    <dbReference type="NCBI Taxonomy" id="222136"/>
    <lineage>
        <taxon>Bacteria</taxon>
        <taxon>Pseudomonadati</taxon>
        <taxon>Campylobacterota</taxon>
        <taxon>Epsilonproteobacteria</taxon>
        <taxon>Campylobacterales</taxon>
        <taxon>Helicobacteraceae</taxon>
        <taxon>Helicobacter</taxon>
    </lineage>
</organism>
<dbReference type="KEGG" id="het:BBW65_01650"/>
<dbReference type="Pfam" id="PF01973">
    <property type="entry name" value="MptE-like"/>
    <property type="match status" value="1"/>
</dbReference>
<evidence type="ECO:0000259" key="2">
    <source>
        <dbReference type="Pfam" id="PF01973"/>
    </source>
</evidence>
<evidence type="ECO:0000313" key="4">
    <source>
        <dbReference type="Proteomes" id="UP000092884"/>
    </source>
</evidence>
<dbReference type="PANTHER" id="PTHR41786">
    <property type="entry name" value="MOTILITY ACCESSORY FACTOR MAF"/>
    <property type="match status" value="1"/>
</dbReference>
<dbReference type="STRING" id="222136.BBW65_01650"/>
<accession>A0A1B1U4B6</accession>
<dbReference type="PANTHER" id="PTHR41786:SF1">
    <property type="entry name" value="6-HYDROXYMETHYLPTERIN DIPHOSPHOKINASE MPTE-LIKE DOMAIN-CONTAINING PROTEIN"/>
    <property type="match status" value="1"/>
</dbReference>
<protein>
    <submittedName>
        <fullName evidence="3">Motility accessory factor</fullName>
    </submittedName>
</protein>
<dbReference type="InterPro" id="IPR002826">
    <property type="entry name" value="MptE-like"/>
</dbReference>
<evidence type="ECO:0000256" key="1">
    <source>
        <dbReference type="SAM" id="Coils"/>
    </source>
</evidence>